<evidence type="ECO:0000313" key="3">
    <source>
        <dbReference type="Xenbase" id="XB-GENE-29097875"/>
    </source>
</evidence>
<dbReference type="AGR" id="Xenbase:XB-GENE-29097875"/>
<dbReference type="PANTHER" id="PTHR12112:SF49">
    <property type="entry name" value="DHHA2 DOMAIN-CONTAINING PROTEIN"/>
    <property type="match status" value="1"/>
</dbReference>
<dbReference type="SUPFAM" id="SSF64182">
    <property type="entry name" value="DHH phosphoesterases"/>
    <property type="match status" value="1"/>
</dbReference>
<dbReference type="InterPro" id="IPR038763">
    <property type="entry name" value="DHH_sf"/>
</dbReference>
<dbReference type="RefSeq" id="XP_031761207.1">
    <property type="nucleotide sequence ID" value="XM_031905347.1"/>
</dbReference>
<dbReference type="Xenbase" id="XB-GENE-29097875">
    <property type="gene designation" value="LOC116412036"/>
</dbReference>
<dbReference type="AlphaFoldDB" id="A0A8J1JTJ2"/>
<dbReference type="Proteomes" id="UP000008143">
    <property type="component" value="Chromosome 1"/>
</dbReference>
<reference evidence="2" key="1">
    <citation type="submission" date="2025-08" db="UniProtKB">
        <authorList>
            <consortium name="RefSeq"/>
        </authorList>
    </citation>
    <scope>IDENTIFICATION</scope>
    <source>
        <strain evidence="2">Nigerian</strain>
        <tissue evidence="2">Liver and blood</tissue>
    </source>
</reference>
<dbReference type="PANTHER" id="PTHR12112">
    <property type="entry name" value="BNIP - RELATED"/>
    <property type="match status" value="1"/>
</dbReference>
<dbReference type="GeneID" id="116412036"/>
<dbReference type="OrthoDB" id="374045at2759"/>
<keyword evidence="1" id="KW-1185">Reference proteome</keyword>
<proteinExistence type="predicted"/>
<gene>
    <name evidence="2 3" type="primary">LOC116412036</name>
</gene>
<dbReference type="OMA" id="FNFYSET"/>
<dbReference type="FunFam" id="3.90.1640.10:FF:000003">
    <property type="entry name" value="Prune homolog 2 with BCH domain"/>
    <property type="match status" value="1"/>
</dbReference>
<dbReference type="KEGG" id="xtr:116412036"/>
<accession>A0A8J1JTJ2</accession>
<dbReference type="Gene3D" id="3.90.1640.10">
    <property type="entry name" value="inorganic pyrophosphatase (n-terminal core)"/>
    <property type="match status" value="1"/>
</dbReference>
<sequence length="257" mass="29306">MEEFLHRTKSRLDRAKQLEKVHTVIGNKCCDLDSIISTLIYAYYLDKVNSPGILCLPVLNVPRGEFNFYSETRFILEELEIPESFLIFKDEINLHQLNEEGRLLTTLMNFSTLSSDDATLEASVVKFIHSEKRIDAGQEFQESCSCLVAKEILEKAPELVTQQLAHLLRGSILFSCLSMEHERIAKQEEDIICLLEEKFPELPPRQDIISSLQETKMHTQGTNVEDILLKDIKELSDGDIKVAISSICMSLEVSKNQ</sequence>
<name>A0A8J1JTJ2_XENTR</name>
<evidence type="ECO:0000313" key="1">
    <source>
        <dbReference type="Proteomes" id="UP000008143"/>
    </source>
</evidence>
<organism evidence="1 2">
    <name type="scientific">Xenopus tropicalis</name>
    <name type="common">Western clawed frog</name>
    <name type="synonym">Silurana tropicalis</name>
    <dbReference type="NCBI Taxonomy" id="8364"/>
    <lineage>
        <taxon>Eukaryota</taxon>
        <taxon>Metazoa</taxon>
        <taxon>Chordata</taxon>
        <taxon>Craniata</taxon>
        <taxon>Vertebrata</taxon>
        <taxon>Euteleostomi</taxon>
        <taxon>Amphibia</taxon>
        <taxon>Batrachia</taxon>
        <taxon>Anura</taxon>
        <taxon>Pipoidea</taxon>
        <taxon>Pipidae</taxon>
        <taxon>Xenopodinae</taxon>
        <taxon>Xenopus</taxon>
        <taxon>Silurana</taxon>
    </lineage>
</organism>
<protein>
    <submittedName>
        <fullName evidence="2">Protein prune homolog 2-like</fullName>
    </submittedName>
</protein>
<evidence type="ECO:0000313" key="2">
    <source>
        <dbReference type="RefSeq" id="XP_031761207.1"/>
    </source>
</evidence>